<comment type="caution">
    <text evidence="1">The sequence shown here is derived from an EMBL/GenBank/DDBJ whole genome shotgun (WGS) entry which is preliminary data.</text>
</comment>
<dbReference type="Proteomes" id="UP000681967">
    <property type="component" value="Unassembled WGS sequence"/>
</dbReference>
<evidence type="ECO:0000313" key="2">
    <source>
        <dbReference type="Proteomes" id="UP000681967"/>
    </source>
</evidence>
<gene>
    <name evidence="1" type="ORF">BYL167_LOCUS25317</name>
</gene>
<feature type="non-terminal residue" evidence="1">
    <location>
        <position position="1"/>
    </location>
</feature>
<reference evidence="1" key="1">
    <citation type="submission" date="2021-02" db="EMBL/GenBank/DDBJ databases">
        <authorList>
            <person name="Nowell W R."/>
        </authorList>
    </citation>
    <scope>NUCLEOTIDE SEQUENCE</scope>
</reference>
<proteinExistence type="predicted"/>
<dbReference type="AlphaFoldDB" id="A0A8S2SVE2"/>
<organism evidence="1 2">
    <name type="scientific">Rotaria magnacalcarata</name>
    <dbReference type="NCBI Taxonomy" id="392030"/>
    <lineage>
        <taxon>Eukaryota</taxon>
        <taxon>Metazoa</taxon>
        <taxon>Spiralia</taxon>
        <taxon>Gnathifera</taxon>
        <taxon>Rotifera</taxon>
        <taxon>Eurotatoria</taxon>
        <taxon>Bdelloidea</taxon>
        <taxon>Philodinida</taxon>
        <taxon>Philodinidae</taxon>
        <taxon>Rotaria</taxon>
    </lineage>
</organism>
<accession>A0A8S2SVE2</accession>
<sequence length="55" mass="6065">MENSSFRWSNLVDDPIIFKNINMQIEHGSLIAFVGMVESGKSSILAALLGEINKV</sequence>
<dbReference type="EMBL" id="CAJOBH010025040">
    <property type="protein sequence ID" value="CAF4244961.1"/>
    <property type="molecule type" value="Genomic_DNA"/>
</dbReference>
<dbReference type="SUPFAM" id="SSF52540">
    <property type="entry name" value="P-loop containing nucleoside triphosphate hydrolases"/>
    <property type="match status" value="1"/>
</dbReference>
<protein>
    <submittedName>
        <fullName evidence="1">Uncharacterized protein</fullName>
    </submittedName>
</protein>
<name>A0A8S2SVE2_9BILA</name>
<dbReference type="Gene3D" id="3.40.50.300">
    <property type="entry name" value="P-loop containing nucleotide triphosphate hydrolases"/>
    <property type="match status" value="1"/>
</dbReference>
<evidence type="ECO:0000313" key="1">
    <source>
        <dbReference type="EMBL" id="CAF4244961.1"/>
    </source>
</evidence>
<dbReference type="InterPro" id="IPR027417">
    <property type="entry name" value="P-loop_NTPase"/>
</dbReference>